<gene>
    <name evidence="4" type="ORF">CSUB_C1435</name>
    <name evidence="3" type="ORF">HGMM_F04B03C42</name>
    <name evidence="2" type="ORF">HGMM_F09A08C40</name>
</gene>
<evidence type="ECO:0000259" key="1">
    <source>
        <dbReference type="Pfam" id="PF01206"/>
    </source>
</evidence>
<protein>
    <recommendedName>
        <fullName evidence="1">UPF0033 domain-containing protein</fullName>
    </recommendedName>
</protein>
<dbReference type="SUPFAM" id="SSF51230">
    <property type="entry name" value="Single hybrid motif"/>
    <property type="match status" value="1"/>
</dbReference>
<proteinExistence type="predicted"/>
<feature type="domain" description="UPF0033" evidence="1">
    <location>
        <begin position="170"/>
        <end position="210"/>
    </location>
</feature>
<dbReference type="Pfam" id="PF01597">
    <property type="entry name" value="GCV_H"/>
    <property type="match status" value="1"/>
</dbReference>
<dbReference type="EMBL" id="BA000048">
    <property type="protein sequence ID" value="BAJ51286.1"/>
    <property type="molecule type" value="Genomic_DNA"/>
</dbReference>
<dbReference type="Gene3D" id="2.40.50.100">
    <property type="match status" value="1"/>
</dbReference>
<evidence type="ECO:0000313" key="5">
    <source>
        <dbReference type="Proteomes" id="UP000008120"/>
    </source>
</evidence>
<dbReference type="KEGG" id="csu:CSUB_C1435"/>
<dbReference type="EMBL" id="AP011868">
    <property type="protein sequence ID" value="BAJ48576.1"/>
    <property type="molecule type" value="Genomic_DNA"/>
</dbReference>
<dbReference type="Gene3D" id="3.30.110.40">
    <property type="entry name" value="TusA-like domain"/>
    <property type="match status" value="1"/>
</dbReference>
<evidence type="ECO:0000313" key="2">
    <source>
        <dbReference type="EMBL" id="BAJ48532.1"/>
    </source>
</evidence>
<dbReference type="Proteomes" id="UP000008120">
    <property type="component" value="Chromosome"/>
</dbReference>
<dbReference type="EMBL" id="AP011867">
    <property type="protein sequence ID" value="BAJ48532.1"/>
    <property type="molecule type" value="Genomic_DNA"/>
</dbReference>
<accession>E6N8B3</accession>
<evidence type="ECO:0000313" key="3">
    <source>
        <dbReference type="EMBL" id="BAJ48576.1"/>
    </source>
</evidence>
<dbReference type="InterPro" id="IPR011053">
    <property type="entry name" value="Single_hybrid_motif"/>
</dbReference>
<dbReference type="SUPFAM" id="SSF64307">
    <property type="entry name" value="SirA-like"/>
    <property type="match status" value="1"/>
</dbReference>
<dbReference type="BioCyc" id="CCAL311458:G131R-1456-MONOMER"/>
<dbReference type="InterPro" id="IPR001455">
    <property type="entry name" value="TusA-like"/>
</dbReference>
<reference evidence="2 5" key="1">
    <citation type="journal article" date="2005" name="Environ. Microbiol.">
        <title>Genetic and functional properties of uncultivated thermophilic crenarchaeotes from a subsurface gold mine as revealed by analysis of genome fragments.</title>
        <authorList>
            <person name="Nunoura T."/>
            <person name="Hirayama H."/>
            <person name="Takami H."/>
            <person name="Oida H."/>
            <person name="Nishi S."/>
            <person name="Shimamura S."/>
            <person name="Suzuki Y."/>
            <person name="Inagaki F."/>
            <person name="Takai K."/>
            <person name="Nealson K.H."/>
            <person name="Horikoshi K."/>
        </authorList>
    </citation>
    <scope>NUCLEOTIDE SEQUENCE [LARGE SCALE GENOMIC DNA]</scope>
</reference>
<dbReference type="InterPro" id="IPR033753">
    <property type="entry name" value="GCV_H/Fam206"/>
</dbReference>
<dbReference type="InterPro" id="IPR036868">
    <property type="entry name" value="TusA-like_sf"/>
</dbReference>
<evidence type="ECO:0000313" key="4">
    <source>
        <dbReference type="EMBL" id="BAJ51286.1"/>
    </source>
</evidence>
<sequence>MTSADDCIYPSDRLYLVEQDLWVQTLSDNIYRVGVVKPFLFFVGKPHKVTVRQAGSLAKKNTMLAVFSNPRADAALLAPVDCYILETNRDLTPELLVQKPYDEGWLAKIRVEEPLTTAVNSSAAAEKFANINAERGVACMETLADYRFTVFGETCENILTQVGDFISRYLKVGESLHVITTDPATEVDMIAYADRTGHKLLEIKKIGKLLHVIYMRAV</sequence>
<dbReference type="Pfam" id="PF01206">
    <property type="entry name" value="TusA"/>
    <property type="match status" value="1"/>
</dbReference>
<organism evidence="2 5">
    <name type="scientific">Caldiarchaeum subterraneum</name>
    <dbReference type="NCBI Taxonomy" id="311458"/>
    <lineage>
        <taxon>Archaea</taxon>
        <taxon>Nitrososphaerota</taxon>
        <taxon>Candidatus Caldarchaeales</taxon>
        <taxon>Candidatus Caldarchaeaceae</taxon>
        <taxon>Candidatus Caldarchaeum</taxon>
    </lineage>
</organism>
<reference evidence="2 5" key="2">
    <citation type="journal article" date="2011" name="Nucleic Acids Res.">
        <title>Insights into the evolution of Archaea and eukaryotic protein modifier systems revealed by the genome of a novel archaeal group.</title>
        <authorList>
            <person name="Nunoura T."/>
            <person name="Takaki Y."/>
            <person name="Kakuta J."/>
            <person name="Nishi S."/>
            <person name="Sugahara J."/>
            <person name="Kazama H."/>
            <person name="Chee G."/>
            <person name="Hattori M."/>
            <person name="Kanai A."/>
            <person name="Atomi H."/>
            <person name="Takai K."/>
            <person name="Takami H."/>
        </authorList>
    </citation>
    <scope>NUCLEOTIDE SEQUENCE [LARGE SCALE GENOMIC DNA]</scope>
</reference>
<name>E6N8B3_CALS0</name>
<dbReference type="STRING" id="311458.CSUB_C1435"/>
<dbReference type="CDD" id="cd00291">
    <property type="entry name" value="SirA_YedF_YeeD"/>
    <property type="match status" value="1"/>
</dbReference>
<dbReference type="AlphaFoldDB" id="E6N8B3"/>